<organism evidence="4 5">
    <name type="scientific">Rhynocoris fuscipes</name>
    <dbReference type="NCBI Taxonomy" id="488301"/>
    <lineage>
        <taxon>Eukaryota</taxon>
        <taxon>Metazoa</taxon>
        <taxon>Ecdysozoa</taxon>
        <taxon>Arthropoda</taxon>
        <taxon>Hexapoda</taxon>
        <taxon>Insecta</taxon>
        <taxon>Pterygota</taxon>
        <taxon>Neoptera</taxon>
        <taxon>Paraneoptera</taxon>
        <taxon>Hemiptera</taxon>
        <taxon>Heteroptera</taxon>
        <taxon>Panheteroptera</taxon>
        <taxon>Cimicomorpha</taxon>
        <taxon>Reduviidae</taxon>
        <taxon>Harpactorinae</taxon>
        <taxon>Harpactorini</taxon>
        <taxon>Rhynocoris</taxon>
    </lineage>
</organism>
<evidence type="ECO:0000256" key="1">
    <source>
        <dbReference type="ARBA" id="ARBA00006484"/>
    </source>
</evidence>
<dbReference type="PRINTS" id="PR00081">
    <property type="entry name" value="GDHRDH"/>
</dbReference>
<name>A0AAW1DMS9_9HEMI</name>
<evidence type="ECO:0000256" key="2">
    <source>
        <dbReference type="ARBA" id="ARBA00023002"/>
    </source>
</evidence>
<dbReference type="FunFam" id="3.40.50.720:FF:000047">
    <property type="entry name" value="NADP-dependent L-serine/L-allo-threonine dehydrogenase"/>
    <property type="match status" value="1"/>
</dbReference>
<dbReference type="Pfam" id="PF00106">
    <property type="entry name" value="adh_short"/>
    <property type="match status" value="1"/>
</dbReference>
<dbReference type="InterPro" id="IPR036291">
    <property type="entry name" value="NAD(P)-bd_dom_sf"/>
</dbReference>
<reference evidence="4 5" key="1">
    <citation type="submission" date="2022-12" db="EMBL/GenBank/DDBJ databases">
        <title>Chromosome-level genome assembly of true bugs.</title>
        <authorList>
            <person name="Ma L."/>
            <person name="Li H."/>
        </authorList>
    </citation>
    <scope>NUCLEOTIDE SEQUENCE [LARGE SCALE GENOMIC DNA]</scope>
    <source>
        <strain evidence="4">Lab_2022b</strain>
    </source>
</reference>
<dbReference type="InterPro" id="IPR020904">
    <property type="entry name" value="Sc_DH/Rdtase_CS"/>
</dbReference>
<comment type="similarity">
    <text evidence="1 3">Belongs to the short-chain dehydrogenases/reductases (SDR) family.</text>
</comment>
<protein>
    <recommendedName>
        <fullName evidence="6">Farnesol dehydrogenase-like</fullName>
    </recommendedName>
</protein>
<sequence length="255" mass="28023">MEVWCNKVAVVTGGNCGIGFSAVKLLLDLNMQVIAVDKNLNNLESLKKDDKSIENGISQRLHPLKVDLRQEKEVKKVFQWADNNLGGLDVLVNNAGVGGVSKLLESDPEEWKNMLDVNVVAFGLCIVEAVTLMKKCATKNGIIINITSNLAHFVPRYAPFHFYSATKHAARALAEGFRQELLSVDEPIRITSISPGFVKTDIFKSSLGKDVDKYFVDNFPSINPEDVAASIKYILSTPPHVTINEIGIRPTGSEN</sequence>
<dbReference type="PANTHER" id="PTHR43115:SF4">
    <property type="entry name" value="DEHYDROGENASE_REDUCTASE SDR FAMILY MEMBER 11"/>
    <property type="match status" value="1"/>
</dbReference>
<dbReference type="InterPro" id="IPR002347">
    <property type="entry name" value="SDR_fam"/>
</dbReference>
<accession>A0AAW1DMS9</accession>
<dbReference type="EMBL" id="JAPXFL010000001">
    <property type="protein sequence ID" value="KAK9511634.1"/>
    <property type="molecule type" value="Genomic_DNA"/>
</dbReference>
<dbReference type="AlphaFoldDB" id="A0AAW1DMS9"/>
<evidence type="ECO:0008006" key="6">
    <source>
        <dbReference type="Google" id="ProtNLM"/>
    </source>
</evidence>
<keyword evidence="5" id="KW-1185">Reference proteome</keyword>
<dbReference type="PROSITE" id="PS00061">
    <property type="entry name" value="ADH_SHORT"/>
    <property type="match status" value="1"/>
</dbReference>
<dbReference type="GO" id="GO:0016616">
    <property type="term" value="F:oxidoreductase activity, acting on the CH-OH group of donors, NAD or NADP as acceptor"/>
    <property type="evidence" value="ECO:0007669"/>
    <property type="project" value="UniProtKB-ARBA"/>
</dbReference>
<keyword evidence="2" id="KW-0560">Oxidoreductase</keyword>
<dbReference type="Proteomes" id="UP001461498">
    <property type="component" value="Unassembled WGS sequence"/>
</dbReference>
<dbReference type="SUPFAM" id="SSF51735">
    <property type="entry name" value="NAD(P)-binding Rossmann-fold domains"/>
    <property type="match status" value="1"/>
</dbReference>
<proteinExistence type="inferred from homology"/>
<evidence type="ECO:0000256" key="3">
    <source>
        <dbReference type="RuleBase" id="RU000363"/>
    </source>
</evidence>
<dbReference type="PANTHER" id="PTHR43115">
    <property type="entry name" value="DEHYDROGENASE/REDUCTASE SDR FAMILY MEMBER 11"/>
    <property type="match status" value="1"/>
</dbReference>
<dbReference type="Gene3D" id="3.40.50.720">
    <property type="entry name" value="NAD(P)-binding Rossmann-like Domain"/>
    <property type="match status" value="1"/>
</dbReference>
<dbReference type="PRINTS" id="PR00080">
    <property type="entry name" value="SDRFAMILY"/>
</dbReference>
<evidence type="ECO:0000313" key="4">
    <source>
        <dbReference type="EMBL" id="KAK9511634.1"/>
    </source>
</evidence>
<gene>
    <name evidence="4" type="ORF">O3M35_000256</name>
</gene>
<evidence type="ECO:0000313" key="5">
    <source>
        <dbReference type="Proteomes" id="UP001461498"/>
    </source>
</evidence>
<comment type="caution">
    <text evidence="4">The sequence shown here is derived from an EMBL/GenBank/DDBJ whole genome shotgun (WGS) entry which is preliminary data.</text>
</comment>